<evidence type="ECO:0000256" key="3">
    <source>
        <dbReference type="ARBA" id="ARBA00022679"/>
    </source>
</evidence>
<keyword evidence="4 8" id="KW-0812">Transmembrane</keyword>
<comment type="caution">
    <text evidence="9">The sequence shown here is derived from an EMBL/GenBank/DDBJ whole genome shotgun (WGS) entry which is preliminary data.</text>
</comment>
<proteinExistence type="inferred from homology"/>
<evidence type="ECO:0000256" key="1">
    <source>
        <dbReference type="ARBA" id="ARBA00004651"/>
    </source>
</evidence>
<gene>
    <name evidence="9" type="ORF">nbrc107696_44760</name>
</gene>
<feature type="transmembrane region" description="Helical" evidence="8">
    <location>
        <begin position="369"/>
        <end position="394"/>
    </location>
</feature>
<keyword evidence="5 8" id="KW-1133">Transmembrane helix</keyword>
<feature type="transmembrane region" description="Helical" evidence="8">
    <location>
        <begin position="338"/>
        <end position="357"/>
    </location>
</feature>
<dbReference type="GO" id="GO:0005886">
    <property type="term" value="C:plasma membrane"/>
    <property type="evidence" value="ECO:0007669"/>
    <property type="project" value="UniProtKB-SubCell"/>
</dbReference>
<accession>A0A7I9VGB4</accession>
<dbReference type="GO" id="GO:0016758">
    <property type="term" value="F:hexosyltransferase activity"/>
    <property type="evidence" value="ECO:0007669"/>
    <property type="project" value="InterPro"/>
</dbReference>
<organism evidence="9 10">
    <name type="scientific">Gordonia spumicola</name>
    <dbReference type="NCBI Taxonomy" id="589161"/>
    <lineage>
        <taxon>Bacteria</taxon>
        <taxon>Bacillati</taxon>
        <taxon>Actinomycetota</taxon>
        <taxon>Actinomycetes</taxon>
        <taxon>Mycobacteriales</taxon>
        <taxon>Gordoniaceae</taxon>
        <taxon>Gordonia</taxon>
    </lineage>
</organism>
<sequence>MPLPSFLRDRTPRQLVAYATGFLAVTTTIGVLAGVWRGFTDLLVYRLGAQTLIDGNPVYGELPALPDGTKLPFTYPPLATVVFTPFAVAPVWLAATVMFALSLAAIGLTVWLVLDRIRPDIDPTTRLAAVIAIVAFAQYLEPVRTTLGYGQINALLMAAVAWDLLSRSSRWPRGLLIGVAIAIKLTPGGFLLLFLLRKDWRAIATTIASFVVVSGLAWAVSPSDSHTYWFTKIQETGRIGAPYFAYNQSLNGFVTRFGLPSSAGTALWAVLVVATIVLAAVWMRRLLADGDLTAAVLVNAAAILLVSPVSWSHHWVWAAPALLVVWNRVFTSDVGTPFRVAAWAGLIVFYAGVHALMPTHDDRELQWSWWMHVLGSSYVILTFGALAVGAWTSVRRPVAA</sequence>
<keyword evidence="2" id="KW-1003">Cell membrane</keyword>
<evidence type="ECO:0000256" key="5">
    <source>
        <dbReference type="ARBA" id="ARBA00022989"/>
    </source>
</evidence>
<reference evidence="10" key="1">
    <citation type="submission" date="2019-06" db="EMBL/GenBank/DDBJ databases">
        <title>Gordonia isolated from sludge of a wastewater treatment plant.</title>
        <authorList>
            <person name="Tamura T."/>
            <person name="Aoyama K."/>
            <person name="Kang Y."/>
            <person name="Saito S."/>
            <person name="Akiyama N."/>
            <person name="Yazawa K."/>
            <person name="Gonoi T."/>
            <person name="Mikami Y."/>
        </authorList>
    </citation>
    <scope>NUCLEOTIDE SEQUENCE [LARGE SCALE GENOMIC DNA]</scope>
    <source>
        <strain evidence="10">NBRC 107696</strain>
    </source>
</reference>
<feature type="transmembrane region" description="Helical" evidence="8">
    <location>
        <begin position="91"/>
        <end position="114"/>
    </location>
</feature>
<comment type="subcellular location">
    <subcellularLocation>
        <location evidence="1">Cell membrane</location>
        <topology evidence="1">Multi-pass membrane protein</topology>
    </subcellularLocation>
</comment>
<keyword evidence="6 8" id="KW-0472">Membrane</keyword>
<keyword evidence="10" id="KW-1185">Reference proteome</keyword>
<feature type="transmembrane region" description="Helical" evidence="8">
    <location>
        <begin position="15"/>
        <end position="36"/>
    </location>
</feature>
<comment type="similarity">
    <text evidence="7">Belongs to the glycosyltransferase 87 family.</text>
</comment>
<feature type="transmembrane region" description="Helical" evidence="8">
    <location>
        <begin position="123"/>
        <end position="140"/>
    </location>
</feature>
<feature type="transmembrane region" description="Helical" evidence="8">
    <location>
        <begin position="265"/>
        <end position="283"/>
    </location>
</feature>
<evidence type="ECO:0000256" key="2">
    <source>
        <dbReference type="ARBA" id="ARBA00022475"/>
    </source>
</evidence>
<evidence type="ECO:0000256" key="7">
    <source>
        <dbReference type="ARBA" id="ARBA00024033"/>
    </source>
</evidence>
<protein>
    <submittedName>
        <fullName evidence="9">Membrane protein</fullName>
    </submittedName>
</protein>
<dbReference type="EMBL" id="BJOV01000005">
    <property type="protein sequence ID" value="GEE04030.1"/>
    <property type="molecule type" value="Genomic_DNA"/>
</dbReference>
<dbReference type="Proteomes" id="UP000444960">
    <property type="component" value="Unassembled WGS sequence"/>
</dbReference>
<evidence type="ECO:0000256" key="6">
    <source>
        <dbReference type="ARBA" id="ARBA00023136"/>
    </source>
</evidence>
<name>A0A7I9VGB4_9ACTN</name>
<feature type="transmembrane region" description="Helical" evidence="8">
    <location>
        <begin position="146"/>
        <end position="165"/>
    </location>
</feature>
<keyword evidence="3" id="KW-0808">Transferase</keyword>
<dbReference type="AlphaFoldDB" id="A0A7I9VGB4"/>
<feature type="transmembrane region" description="Helical" evidence="8">
    <location>
        <begin position="174"/>
        <end position="196"/>
    </location>
</feature>
<feature type="transmembrane region" description="Helical" evidence="8">
    <location>
        <begin position="290"/>
        <end position="309"/>
    </location>
</feature>
<dbReference type="RefSeq" id="WP_228461726.1">
    <property type="nucleotide sequence ID" value="NZ_BJOV01000005.1"/>
</dbReference>
<evidence type="ECO:0000256" key="8">
    <source>
        <dbReference type="SAM" id="Phobius"/>
    </source>
</evidence>
<evidence type="ECO:0000256" key="4">
    <source>
        <dbReference type="ARBA" id="ARBA00022692"/>
    </source>
</evidence>
<evidence type="ECO:0000313" key="9">
    <source>
        <dbReference type="EMBL" id="GEE04030.1"/>
    </source>
</evidence>
<feature type="transmembrane region" description="Helical" evidence="8">
    <location>
        <begin position="202"/>
        <end position="220"/>
    </location>
</feature>
<dbReference type="InterPro" id="IPR018584">
    <property type="entry name" value="GT87"/>
</dbReference>
<dbReference type="Pfam" id="PF09594">
    <property type="entry name" value="GT87"/>
    <property type="match status" value="1"/>
</dbReference>
<evidence type="ECO:0000313" key="10">
    <source>
        <dbReference type="Proteomes" id="UP000444960"/>
    </source>
</evidence>